<reference evidence="2 3" key="1">
    <citation type="submission" date="2024-01" db="EMBL/GenBank/DDBJ databases">
        <title>The genomes of 5 underutilized Papilionoideae crops provide insights into root nodulation and disease resistanc.</title>
        <authorList>
            <person name="Yuan L."/>
        </authorList>
    </citation>
    <scope>NUCLEOTIDE SEQUENCE [LARGE SCALE GENOMIC DNA]</scope>
    <source>
        <strain evidence="2">ZHUSHIDOU_FW_LH</strain>
        <tissue evidence="2">Leaf</tissue>
    </source>
</reference>
<evidence type="ECO:0000313" key="3">
    <source>
        <dbReference type="Proteomes" id="UP001372338"/>
    </source>
</evidence>
<keyword evidence="3" id="KW-1185">Reference proteome</keyword>
<organism evidence="2 3">
    <name type="scientific">Crotalaria pallida</name>
    <name type="common">Smooth rattlebox</name>
    <name type="synonym">Crotalaria striata</name>
    <dbReference type="NCBI Taxonomy" id="3830"/>
    <lineage>
        <taxon>Eukaryota</taxon>
        <taxon>Viridiplantae</taxon>
        <taxon>Streptophyta</taxon>
        <taxon>Embryophyta</taxon>
        <taxon>Tracheophyta</taxon>
        <taxon>Spermatophyta</taxon>
        <taxon>Magnoliopsida</taxon>
        <taxon>eudicotyledons</taxon>
        <taxon>Gunneridae</taxon>
        <taxon>Pentapetalae</taxon>
        <taxon>rosids</taxon>
        <taxon>fabids</taxon>
        <taxon>Fabales</taxon>
        <taxon>Fabaceae</taxon>
        <taxon>Papilionoideae</taxon>
        <taxon>50 kb inversion clade</taxon>
        <taxon>genistoids sensu lato</taxon>
        <taxon>core genistoids</taxon>
        <taxon>Crotalarieae</taxon>
        <taxon>Crotalaria</taxon>
    </lineage>
</organism>
<gene>
    <name evidence="2" type="ORF">RIF29_20417</name>
</gene>
<dbReference type="Proteomes" id="UP001372338">
    <property type="component" value="Unassembled WGS sequence"/>
</dbReference>
<keyword evidence="1" id="KW-0472">Membrane</keyword>
<comment type="caution">
    <text evidence="2">The sequence shown here is derived from an EMBL/GenBank/DDBJ whole genome shotgun (WGS) entry which is preliminary data.</text>
</comment>
<evidence type="ECO:0000256" key="1">
    <source>
        <dbReference type="SAM" id="Phobius"/>
    </source>
</evidence>
<evidence type="ECO:0000313" key="2">
    <source>
        <dbReference type="EMBL" id="KAK7267738.1"/>
    </source>
</evidence>
<accession>A0AAN9F9M9</accession>
<dbReference type="AlphaFoldDB" id="A0AAN9F9M9"/>
<keyword evidence="1" id="KW-1133">Transmembrane helix</keyword>
<proteinExistence type="predicted"/>
<dbReference type="EMBL" id="JAYWIO010000004">
    <property type="protein sequence ID" value="KAK7267738.1"/>
    <property type="molecule type" value="Genomic_DNA"/>
</dbReference>
<name>A0AAN9F9M9_CROPI</name>
<keyword evidence="1" id="KW-0812">Transmembrane</keyword>
<protein>
    <submittedName>
        <fullName evidence="2">Uncharacterized protein</fullName>
    </submittedName>
</protein>
<sequence>MTRFSLQLIYLVPIGNNMTSILLAALYFGSILFYIVMFQARSVLRIFYSLNSSIVGFAVDSGGFENLPCAVAIMLLVAGGGGVGCID</sequence>
<feature type="transmembrane region" description="Helical" evidence="1">
    <location>
        <begin position="20"/>
        <end position="38"/>
    </location>
</feature>